<evidence type="ECO:0000256" key="3">
    <source>
        <dbReference type="ARBA" id="ARBA00023235"/>
    </source>
</evidence>
<name>A0A367PPX7_CUPNE</name>
<dbReference type="PROSITE" id="PS51463">
    <property type="entry name" value="P_GLUCOSE_ISOMERASE_3"/>
    <property type="match status" value="1"/>
</dbReference>
<gene>
    <name evidence="4" type="ORF">DDK22_07945</name>
</gene>
<dbReference type="PANTHER" id="PTHR11469">
    <property type="entry name" value="GLUCOSE-6-PHOSPHATE ISOMERASE"/>
    <property type="match status" value="1"/>
</dbReference>
<dbReference type="GO" id="GO:0048029">
    <property type="term" value="F:monosaccharide binding"/>
    <property type="evidence" value="ECO:0007669"/>
    <property type="project" value="TreeGrafter"/>
</dbReference>
<evidence type="ECO:0000256" key="2">
    <source>
        <dbReference type="ARBA" id="ARBA00023152"/>
    </source>
</evidence>
<dbReference type="GO" id="GO:0051156">
    <property type="term" value="P:glucose 6-phosphate metabolic process"/>
    <property type="evidence" value="ECO:0007669"/>
    <property type="project" value="TreeGrafter"/>
</dbReference>
<keyword evidence="2" id="KW-0324">Glycolysis</keyword>
<organism evidence="4 5">
    <name type="scientific">Cupriavidus necator</name>
    <name type="common">Alcaligenes eutrophus</name>
    <name type="synonym">Ralstonia eutropha</name>
    <dbReference type="NCBI Taxonomy" id="106590"/>
    <lineage>
        <taxon>Bacteria</taxon>
        <taxon>Pseudomonadati</taxon>
        <taxon>Pseudomonadota</taxon>
        <taxon>Betaproteobacteria</taxon>
        <taxon>Burkholderiales</taxon>
        <taxon>Burkholderiaceae</taxon>
        <taxon>Cupriavidus</taxon>
    </lineage>
</organism>
<dbReference type="GO" id="GO:0006096">
    <property type="term" value="P:glycolytic process"/>
    <property type="evidence" value="ECO:0007669"/>
    <property type="project" value="UniProtKB-KW"/>
</dbReference>
<evidence type="ECO:0000313" key="5">
    <source>
        <dbReference type="Proteomes" id="UP000253501"/>
    </source>
</evidence>
<keyword evidence="3" id="KW-0413">Isomerase</keyword>
<dbReference type="GO" id="GO:0097367">
    <property type="term" value="F:carbohydrate derivative binding"/>
    <property type="evidence" value="ECO:0007669"/>
    <property type="project" value="InterPro"/>
</dbReference>
<dbReference type="PANTHER" id="PTHR11469:SF1">
    <property type="entry name" value="GLUCOSE-6-PHOSPHATE ISOMERASE"/>
    <property type="match status" value="1"/>
</dbReference>
<proteinExistence type="predicted"/>
<dbReference type="RefSeq" id="WP_114131489.1">
    <property type="nucleotide sequence ID" value="NZ_CP068434.1"/>
</dbReference>
<evidence type="ECO:0000313" key="4">
    <source>
        <dbReference type="EMBL" id="RCJ08985.1"/>
    </source>
</evidence>
<dbReference type="InterPro" id="IPR046348">
    <property type="entry name" value="SIS_dom_sf"/>
</dbReference>
<dbReference type="GO" id="GO:0005829">
    <property type="term" value="C:cytosol"/>
    <property type="evidence" value="ECO:0007669"/>
    <property type="project" value="TreeGrafter"/>
</dbReference>
<dbReference type="Pfam" id="PF00342">
    <property type="entry name" value="PGI"/>
    <property type="match status" value="1"/>
</dbReference>
<reference evidence="4 5" key="1">
    <citation type="submission" date="2018-04" db="EMBL/GenBank/DDBJ databases">
        <title>Cupriavidus necator CR12 genome sequencing and assembly.</title>
        <authorList>
            <person name="Ben Fekih I."/>
            <person name="Mazhar H.S."/>
            <person name="Bello S.K."/>
            <person name="Rensing C."/>
        </authorList>
    </citation>
    <scope>NUCLEOTIDE SEQUENCE [LARGE SCALE GENOMIC DNA]</scope>
    <source>
        <strain evidence="4 5">CR12</strain>
    </source>
</reference>
<evidence type="ECO:0000256" key="1">
    <source>
        <dbReference type="ARBA" id="ARBA00022432"/>
    </source>
</evidence>
<dbReference type="EMBL" id="QDHA01000018">
    <property type="protein sequence ID" value="RCJ08985.1"/>
    <property type="molecule type" value="Genomic_DNA"/>
</dbReference>
<dbReference type="Proteomes" id="UP000253501">
    <property type="component" value="Unassembled WGS sequence"/>
</dbReference>
<dbReference type="GO" id="GO:0006094">
    <property type="term" value="P:gluconeogenesis"/>
    <property type="evidence" value="ECO:0007669"/>
    <property type="project" value="UniProtKB-KW"/>
</dbReference>
<dbReference type="InterPro" id="IPR001672">
    <property type="entry name" value="G6P_Isomerase"/>
</dbReference>
<dbReference type="AlphaFoldDB" id="A0A367PPX7"/>
<dbReference type="GO" id="GO:0004347">
    <property type="term" value="F:glucose-6-phosphate isomerase activity"/>
    <property type="evidence" value="ECO:0007669"/>
    <property type="project" value="InterPro"/>
</dbReference>
<sequence length="173" mass="18451">MRLTERPAWRALAALATQPLPQLRELVHEPGRGDYERLSAAGIELDFTRQRINRTVHEALLALAQDAGIEAQRDAMLAGEPVNATEGRAVLHVALRGGADADPPWGHQLAAEIEAELARACDFADAVRDGRVLGFGGPTPRAPWPRATCRSRCSASGTGSAGAIRCGRPSACR</sequence>
<keyword evidence="1" id="KW-0312">Gluconeogenesis</keyword>
<comment type="caution">
    <text evidence="4">The sequence shown here is derived from an EMBL/GenBank/DDBJ whole genome shotgun (WGS) entry which is preliminary data.</text>
</comment>
<dbReference type="SUPFAM" id="SSF53697">
    <property type="entry name" value="SIS domain"/>
    <property type="match status" value="1"/>
</dbReference>
<dbReference type="Gene3D" id="3.40.50.10490">
    <property type="entry name" value="Glucose-6-phosphate isomerase like protein, domain 1"/>
    <property type="match status" value="1"/>
</dbReference>
<accession>A0A367PPX7</accession>
<protein>
    <recommendedName>
        <fullName evidence="6">Glucose-6-phosphate isomerase</fullName>
    </recommendedName>
</protein>
<evidence type="ECO:0008006" key="6">
    <source>
        <dbReference type="Google" id="ProtNLM"/>
    </source>
</evidence>